<feature type="transmembrane region" description="Helical" evidence="6">
    <location>
        <begin position="63"/>
        <end position="82"/>
    </location>
</feature>
<organism evidence="7 8">
    <name type="scientific">Candidatus Campbellbacteria bacterium CG22_combo_CG10-13_8_21_14_all_43_18</name>
    <dbReference type="NCBI Taxonomy" id="1974530"/>
    <lineage>
        <taxon>Bacteria</taxon>
        <taxon>Candidatus Campbelliibacteriota</taxon>
    </lineage>
</organism>
<keyword evidence="5 6" id="KW-0472">Membrane</keyword>
<dbReference type="InterPro" id="IPR002797">
    <property type="entry name" value="Polysacc_synth"/>
</dbReference>
<dbReference type="PANTHER" id="PTHR30250">
    <property type="entry name" value="PST FAMILY PREDICTED COLANIC ACID TRANSPORTER"/>
    <property type="match status" value="1"/>
</dbReference>
<feature type="transmembrane region" description="Helical" evidence="6">
    <location>
        <begin position="165"/>
        <end position="186"/>
    </location>
</feature>
<comment type="subcellular location">
    <subcellularLocation>
        <location evidence="1">Cell membrane</location>
        <topology evidence="1">Multi-pass membrane protein</topology>
    </subcellularLocation>
</comment>
<comment type="caution">
    <text evidence="7">The sequence shown here is derived from an EMBL/GenBank/DDBJ whole genome shotgun (WGS) entry which is preliminary data.</text>
</comment>
<proteinExistence type="predicted"/>
<dbReference type="Proteomes" id="UP000231276">
    <property type="component" value="Unassembled WGS sequence"/>
</dbReference>
<protein>
    <recommendedName>
        <fullName evidence="9">Polysaccharide biosynthesis protein C-terminal domain-containing protein</fullName>
    </recommendedName>
</protein>
<feature type="transmembrane region" description="Helical" evidence="6">
    <location>
        <begin position="192"/>
        <end position="211"/>
    </location>
</feature>
<dbReference type="PANTHER" id="PTHR30250:SF11">
    <property type="entry name" value="O-ANTIGEN TRANSPORTER-RELATED"/>
    <property type="match status" value="1"/>
</dbReference>
<evidence type="ECO:0000313" key="8">
    <source>
        <dbReference type="Proteomes" id="UP000231276"/>
    </source>
</evidence>
<keyword evidence="4 6" id="KW-1133">Transmembrane helix</keyword>
<accession>A0A2H0DX54</accession>
<evidence type="ECO:0000256" key="2">
    <source>
        <dbReference type="ARBA" id="ARBA00022475"/>
    </source>
</evidence>
<evidence type="ECO:0000256" key="5">
    <source>
        <dbReference type="ARBA" id="ARBA00023136"/>
    </source>
</evidence>
<dbReference type="AlphaFoldDB" id="A0A2H0DX54"/>
<reference evidence="7 8" key="1">
    <citation type="submission" date="2017-09" db="EMBL/GenBank/DDBJ databases">
        <title>Depth-based differentiation of microbial function through sediment-hosted aquifers and enrichment of novel symbionts in the deep terrestrial subsurface.</title>
        <authorList>
            <person name="Probst A.J."/>
            <person name="Ladd B."/>
            <person name="Jarett J.K."/>
            <person name="Geller-Mcgrath D.E."/>
            <person name="Sieber C.M."/>
            <person name="Emerson J.B."/>
            <person name="Anantharaman K."/>
            <person name="Thomas B.C."/>
            <person name="Malmstrom R."/>
            <person name="Stieglmeier M."/>
            <person name="Klingl A."/>
            <person name="Woyke T."/>
            <person name="Ryan C.M."/>
            <person name="Banfield J.F."/>
        </authorList>
    </citation>
    <scope>NUCLEOTIDE SEQUENCE [LARGE SCALE GENOMIC DNA]</scope>
    <source>
        <strain evidence="7">CG22_combo_CG10-13_8_21_14_all_43_18</strain>
    </source>
</reference>
<dbReference type="GO" id="GO:0005886">
    <property type="term" value="C:plasma membrane"/>
    <property type="evidence" value="ECO:0007669"/>
    <property type="project" value="UniProtKB-SubCell"/>
</dbReference>
<evidence type="ECO:0000256" key="1">
    <source>
        <dbReference type="ARBA" id="ARBA00004651"/>
    </source>
</evidence>
<feature type="transmembrane region" description="Helical" evidence="6">
    <location>
        <begin position="103"/>
        <end position="123"/>
    </location>
</feature>
<feature type="transmembrane region" description="Helical" evidence="6">
    <location>
        <begin position="129"/>
        <end position="144"/>
    </location>
</feature>
<feature type="transmembrane region" description="Helical" evidence="6">
    <location>
        <begin position="30"/>
        <end position="51"/>
    </location>
</feature>
<evidence type="ECO:0008006" key="9">
    <source>
        <dbReference type="Google" id="ProtNLM"/>
    </source>
</evidence>
<keyword evidence="2" id="KW-1003">Cell membrane</keyword>
<gene>
    <name evidence="7" type="ORF">COW82_01390</name>
</gene>
<feature type="transmembrane region" description="Helical" evidence="6">
    <location>
        <begin position="258"/>
        <end position="278"/>
    </location>
</feature>
<feature type="transmembrane region" description="Helical" evidence="6">
    <location>
        <begin position="377"/>
        <end position="398"/>
    </location>
</feature>
<dbReference type="Pfam" id="PF01943">
    <property type="entry name" value="Polysacc_synt"/>
    <property type="match status" value="1"/>
</dbReference>
<evidence type="ECO:0000313" key="7">
    <source>
        <dbReference type="EMBL" id="PIP86571.1"/>
    </source>
</evidence>
<feature type="transmembrane region" description="Helical" evidence="6">
    <location>
        <begin position="312"/>
        <end position="334"/>
    </location>
</feature>
<dbReference type="EMBL" id="PCTS01000019">
    <property type="protein sequence ID" value="PIP86571.1"/>
    <property type="molecule type" value="Genomic_DNA"/>
</dbReference>
<evidence type="ECO:0000256" key="6">
    <source>
        <dbReference type="SAM" id="Phobius"/>
    </source>
</evidence>
<dbReference type="InterPro" id="IPR050833">
    <property type="entry name" value="Poly_Biosynth_Transport"/>
</dbReference>
<evidence type="ECO:0000256" key="4">
    <source>
        <dbReference type="ARBA" id="ARBA00022989"/>
    </source>
</evidence>
<feature type="transmembrane region" description="Helical" evidence="6">
    <location>
        <begin position="346"/>
        <end position="365"/>
    </location>
</feature>
<name>A0A2H0DX54_9BACT</name>
<sequence length="425" mass="47766">MNRYREIYVKIRSGLDRFFKTDSDYLIRSGAWGIFSDAAVAILLFGLSLLYARILSKDAYGSYRYVMSILSIGGFLLLPGIHTSFKRLAARGYEGSYRKDIKYRLLASFLLGLFGIGAGIYFILFRNDLVIGIGVIIAGILIPLERGTGSYIDWFAIKQKFRRKAFSSIIEHIFFFAVMALSLLYIRESTPSVVEIMVILVSAFYLGHGIPKTTYLLRILKEIPEIENKEKEKEAFRYGLHLSAGSIIPTIANNVDKVLIYAYLGPVSLAIYSFATVLPDQIRGFITSFDSAVVTKIFAKKSSDLDKLPTKLLRASLAVFLIVILYIIAAPFIYKTFFPRYIDSVVFSQIYSVGLIFLSFIYLNSAMVAKGHIKRVYAHRGSVSLLQIVLLAILVPALGIMGAVLSRVVIRFIESIILYSLFKIK</sequence>
<keyword evidence="3 6" id="KW-0812">Transmembrane</keyword>
<evidence type="ECO:0000256" key="3">
    <source>
        <dbReference type="ARBA" id="ARBA00022692"/>
    </source>
</evidence>